<name>A0A423J2Y1_9PSED</name>
<organism evidence="1 2">
    <name type="scientific">Pseudomonas brassicacearum</name>
    <dbReference type="NCBI Taxonomy" id="930166"/>
    <lineage>
        <taxon>Bacteria</taxon>
        <taxon>Pseudomonadati</taxon>
        <taxon>Pseudomonadota</taxon>
        <taxon>Gammaproteobacteria</taxon>
        <taxon>Pseudomonadales</taxon>
        <taxon>Pseudomonadaceae</taxon>
        <taxon>Pseudomonas</taxon>
    </lineage>
</organism>
<evidence type="ECO:0000313" key="1">
    <source>
        <dbReference type="EMBL" id="RON32066.1"/>
    </source>
</evidence>
<comment type="caution">
    <text evidence="1">The sequence shown here is derived from an EMBL/GenBank/DDBJ whole genome shotgun (WGS) entry which is preliminary data.</text>
</comment>
<dbReference type="InterPro" id="IPR011990">
    <property type="entry name" value="TPR-like_helical_dom_sf"/>
</dbReference>
<proteinExistence type="predicted"/>
<evidence type="ECO:0000313" key="2">
    <source>
        <dbReference type="Proteomes" id="UP000286351"/>
    </source>
</evidence>
<dbReference type="AlphaFoldDB" id="A0A423J2Y1"/>
<dbReference type="RefSeq" id="WP_123368752.1">
    <property type="nucleotide sequence ID" value="NZ_MOBO01000035.1"/>
</dbReference>
<dbReference type="SUPFAM" id="SSF81901">
    <property type="entry name" value="HCP-like"/>
    <property type="match status" value="1"/>
</dbReference>
<dbReference type="EMBL" id="MOBO01000035">
    <property type="protein sequence ID" value="RON32066.1"/>
    <property type="molecule type" value="Genomic_DNA"/>
</dbReference>
<protein>
    <recommendedName>
        <fullName evidence="3">Sel1 repeat family protein</fullName>
    </recommendedName>
</protein>
<gene>
    <name evidence="1" type="ORF">BK664_28885</name>
</gene>
<reference evidence="1 2" key="1">
    <citation type="submission" date="2016-10" db="EMBL/GenBank/DDBJ databases">
        <title>Comparative genome analysis of multiple Pseudomonas spp. focuses on biocontrol and plant growth promoting traits.</title>
        <authorList>
            <person name="Tao X.-Y."/>
            <person name="Taylor C.G."/>
        </authorList>
    </citation>
    <scope>NUCLEOTIDE SEQUENCE [LARGE SCALE GENOMIC DNA]</scope>
    <source>
        <strain evidence="1 2">38D4</strain>
    </source>
</reference>
<accession>A0A423J2Y1</accession>
<dbReference type="Proteomes" id="UP000286351">
    <property type="component" value="Unassembled WGS sequence"/>
</dbReference>
<dbReference type="Gene3D" id="1.25.40.10">
    <property type="entry name" value="Tetratricopeptide repeat domain"/>
    <property type="match status" value="1"/>
</dbReference>
<evidence type="ECO:0008006" key="3">
    <source>
        <dbReference type="Google" id="ProtNLM"/>
    </source>
</evidence>
<sequence length="316" mass="36138">MHIHADVFTALHTLIKSIHSLVSPLTDPQRAAKTRGLQRYHLREYLDAESDLTIAATAGDAESQYALGEIFRRREGNTTGAAKKWYELAGAQDHVYSLMRLGDTDSLAKALKLARERADIGDSDAMLEMYELTKDIAWLKKAGVAGNGEAIYLQALLYENDRALRPADSNWDSLRDIMLRKSAQAGFPPAMTWLSNLRVRYRNIPYQQYWLLKRLEHNDLSAVLAYSYALMHYFDTEQNLDRYNFSYDYIKGYGLLWLVVDSTREYIRHREAANLLATLTSRSTPEQIEAGKAFAREWTDSHPPLCAYPLTYSDLK</sequence>